<accession>A0ABW2DX07</accession>
<keyword evidence="3" id="KW-1185">Reference proteome</keyword>
<keyword evidence="1" id="KW-0472">Membrane</keyword>
<organism evidence="2 3">
    <name type="scientific">Streptomyces viridiviolaceus</name>
    <dbReference type="NCBI Taxonomy" id="68282"/>
    <lineage>
        <taxon>Bacteria</taxon>
        <taxon>Bacillati</taxon>
        <taxon>Actinomycetota</taxon>
        <taxon>Actinomycetes</taxon>
        <taxon>Kitasatosporales</taxon>
        <taxon>Streptomycetaceae</taxon>
        <taxon>Streptomyces</taxon>
    </lineage>
</organism>
<dbReference type="Proteomes" id="UP001596409">
    <property type="component" value="Unassembled WGS sequence"/>
</dbReference>
<keyword evidence="1" id="KW-1133">Transmembrane helix</keyword>
<feature type="transmembrane region" description="Helical" evidence="1">
    <location>
        <begin position="6"/>
        <end position="29"/>
    </location>
</feature>
<keyword evidence="1" id="KW-0812">Transmembrane</keyword>
<evidence type="ECO:0000313" key="2">
    <source>
        <dbReference type="EMBL" id="MFC7011268.1"/>
    </source>
</evidence>
<gene>
    <name evidence="2" type="ORF">ACFQMH_05975</name>
</gene>
<feature type="transmembrane region" description="Helical" evidence="1">
    <location>
        <begin position="106"/>
        <end position="125"/>
    </location>
</feature>
<dbReference type="EMBL" id="JBHSYM010000010">
    <property type="protein sequence ID" value="MFC7011268.1"/>
    <property type="molecule type" value="Genomic_DNA"/>
</dbReference>
<feature type="transmembrane region" description="Helical" evidence="1">
    <location>
        <begin position="36"/>
        <end position="58"/>
    </location>
</feature>
<proteinExistence type="predicted"/>
<reference evidence="3" key="1">
    <citation type="journal article" date="2019" name="Int. J. Syst. Evol. Microbiol.">
        <title>The Global Catalogue of Microorganisms (GCM) 10K type strain sequencing project: providing services to taxonomists for standard genome sequencing and annotation.</title>
        <authorList>
            <consortium name="The Broad Institute Genomics Platform"/>
            <consortium name="The Broad Institute Genome Sequencing Center for Infectious Disease"/>
            <person name="Wu L."/>
            <person name="Ma J."/>
        </authorList>
    </citation>
    <scope>NUCLEOTIDE SEQUENCE [LARGE SCALE GENOMIC DNA]</scope>
    <source>
        <strain evidence="3">JCM 4855</strain>
    </source>
</reference>
<name>A0ABW2DX07_9ACTN</name>
<sequence>MLTSVPIGWLWLLAAASTALSSCLLGSWIPFRKFRIAYPVTMVTGGALLIVVCRLNGFGLSEALVMYSCAHIGLTLGLLPQRKLFREVLERWRKGEPTAHIKVPRRHLAFLAVCVVGVSLAGFALTR</sequence>
<evidence type="ECO:0000313" key="3">
    <source>
        <dbReference type="Proteomes" id="UP001596409"/>
    </source>
</evidence>
<protein>
    <submittedName>
        <fullName evidence="2">Uncharacterized protein</fullName>
    </submittedName>
</protein>
<comment type="caution">
    <text evidence="2">The sequence shown here is derived from an EMBL/GenBank/DDBJ whole genome shotgun (WGS) entry which is preliminary data.</text>
</comment>
<evidence type="ECO:0000256" key="1">
    <source>
        <dbReference type="SAM" id="Phobius"/>
    </source>
</evidence>
<dbReference type="RefSeq" id="WP_189879705.1">
    <property type="nucleotide sequence ID" value="NZ_BMWA01000035.1"/>
</dbReference>